<dbReference type="InParanoid" id="S8DZH3"/>
<sequence length="113" mass="11966">MGDEEDVWAGRGQAAVDDELYKPWRQLARGQVGRPDTSATRHAHPSGGRLPDSSAPSSALPSRPRPPRCSSCPAPSCMPSQDGYCRSRSSCPVSESTITADSFPESCPTTFGG</sequence>
<evidence type="ECO:0000256" key="1">
    <source>
        <dbReference type="SAM" id="MobiDB-lite"/>
    </source>
</evidence>
<accession>S8DZH3</accession>
<name>S8DZH3_FOMSC</name>
<dbReference type="AlphaFoldDB" id="S8DZH3"/>
<feature type="region of interest" description="Disordered" evidence="1">
    <location>
        <begin position="29"/>
        <end position="83"/>
    </location>
</feature>
<dbReference type="HOGENOM" id="CLU_2133568_0_0_1"/>
<evidence type="ECO:0000313" key="3">
    <source>
        <dbReference type="Proteomes" id="UP000015241"/>
    </source>
</evidence>
<dbReference type="Proteomes" id="UP000015241">
    <property type="component" value="Unassembled WGS sequence"/>
</dbReference>
<dbReference type="EMBL" id="KE504171">
    <property type="protein sequence ID" value="EPS97952.1"/>
    <property type="molecule type" value="Genomic_DNA"/>
</dbReference>
<protein>
    <submittedName>
        <fullName evidence="2">Uncharacterized protein</fullName>
    </submittedName>
</protein>
<gene>
    <name evidence="2" type="ORF">FOMPIDRAFT_1024857</name>
</gene>
<feature type="compositionally biased region" description="Low complexity" evidence="1">
    <location>
        <begin position="51"/>
        <end position="80"/>
    </location>
</feature>
<proteinExistence type="predicted"/>
<reference evidence="2 3" key="1">
    <citation type="journal article" date="2012" name="Science">
        <title>The Paleozoic origin of enzymatic lignin decomposition reconstructed from 31 fungal genomes.</title>
        <authorList>
            <person name="Floudas D."/>
            <person name="Binder M."/>
            <person name="Riley R."/>
            <person name="Barry K."/>
            <person name="Blanchette R.A."/>
            <person name="Henrissat B."/>
            <person name="Martinez A.T."/>
            <person name="Otillar R."/>
            <person name="Spatafora J.W."/>
            <person name="Yadav J.S."/>
            <person name="Aerts A."/>
            <person name="Benoit I."/>
            <person name="Boyd A."/>
            <person name="Carlson A."/>
            <person name="Copeland A."/>
            <person name="Coutinho P.M."/>
            <person name="de Vries R.P."/>
            <person name="Ferreira P."/>
            <person name="Findley K."/>
            <person name="Foster B."/>
            <person name="Gaskell J."/>
            <person name="Glotzer D."/>
            <person name="Gorecki P."/>
            <person name="Heitman J."/>
            <person name="Hesse C."/>
            <person name="Hori C."/>
            <person name="Igarashi K."/>
            <person name="Jurgens J.A."/>
            <person name="Kallen N."/>
            <person name="Kersten P."/>
            <person name="Kohler A."/>
            <person name="Kuees U."/>
            <person name="Kumar T.K.A."/>
            <person name="Kuo A."/>
            <person name="LaButti K."/>
            <person name="Larrondo L.F."/>
            <person name="Lindquist E."/>
            <person name="Ling A."/>
            <person name="Lombard V."/>
            <person name="Lucas S."/>
            <person name="Lundell T."/>
            <person name="Martin R."/>
            <person name="McLaughlin D.J."/>
            <person name="Morgenstern I."/>
            <person name="Morin E."/>
            <person name="Murat C."/>
            <person name="Nagy L.G."/>
            <person name="Nolan M."/>
            <person name="Ohm R.A."/>
            <person name="Patyshakuliyeva A."/>
            <person name="Rokas A."/>
            <person name="Ruiz-Duenas F.J."/>
            <person name="Sabat G."/>
            <person name="Salamov A."/>
            <person name="Samejima M."/>
            <person name="Schmutz J."/>
            <person name="Slot J.C."/>
            <person name="St John F."/>
            <person name="Stenlid J."/>
            <person name="Sun H."/>
            <person name="Sun S."/>
            <person name="Syed K."/>
            <person name="Tsang A."/>
            <person name="Wiebenga A."/>
            <person name="Young D."/>
            <person name="Pisabarro A."/>
            <person name="Eastwood D.C."/>
            <person name="Martin F."/>
            <person name="Cullen D."/>
            <person name="Grigoriev I.V."/>
            <person name="Hibbett D.S."/>
        </authorList>
    </citation>
    <scope>NUCLEOTIDE SEQUENCE</scope>
    <source>
        <strain evidence="3">FP-58527</strain>
    </source>
</reference>
<evidence type="ECO:0000313" key="2">
    <source>
        <dbReference type="EMBL" id="EPS97952.1"/>
    </source>
</evidence>
<keyword evidence="3" id="KW-1185">Reference proteome</keyword>
<organism evidence="2 3">
    <name type="scientific">Fomitopsis schrenkii</name>
    <name type="common">Brown rot fungus</name>
    <dbReference type="NCBI Taxonomy" id="2126942"/>
    <lineage>
        <taxon>Eukaryota</taxon>
        <taxon>Fungi</taxon>
        <taxon>Dikarya</taxon>
        <taxon>Basidiomycota</taxon>
        <taxon>Agaricomycotina</taxon>
        <taxon>Agaricomycetes</taxon>
        <taxon>Polyporales</taxon>
        <taxon>Fomitopsis</taxon>
    </lineage>
</organism>